<evidence type="ECO:0000256" key="10">
    <source>
        <dbReference type="ARBA" id="ARBA00025699"/>
    </source>
</evidence>
<feature type="domain" description="Ribosomal RNA small subunit methyltransferase E PUA-like" evidence="14">
    <location>
        <begin position="18"/>
        <end position="64"/>
    </location>
</feature>
<dbReference type="Gene3D" id="3.40.1280.10">
    <property type="match status" value="1"/>
</dbReference>
<keyword evidence="16" id="KW-1185">Reference proteome</keyword>
<protein>
    <recommendedName>
        <fullName evidence="4 12">Ribosomal RNA small subunit methyltransferase E</fullName>
        <ecNumber evidence="3 12">2.1.1.193</ecNumber>
    </recommendedName>
</protein>
<gene>
    <name evidence="15" type="ORF">ASU35_07890</name>
</gene>
<dbReference type="SUPFAM" id="SSF88697">
    <property type="entry name" value="PUA domain-like"/>
    <property type="match status" value="1"/>
</dbReference>
<evidence type="ECO:0000256" key="11">
    <source>
        <dbReference type="ARBA" id="ARBA00047944"/>
    </source>
</evidence>
<evidence type="ECO:0000256" key="1">
    <source>
        <dbReference type="ARBA" id="ARBA00004496"/>
    </source>
</evidence>
<keyword evidence="8 12" id="KW-0808">Transferase</keyword>
<keyword evidence="7 12" id="KW-0489">Methyltransferase</keyword>
<dbReference type="CDD" id="cd18084">
    <property type="entry name" value="RsmE-like"/>
    <property type="match status" value="1"/>
</dbReference>
<accession>A0A0V8QGP3</accession>
<evidence type="ECO:0000313" key="16">
    <source>
        <dbReference type="Proteomes" id="UP000054874"/>
    </source>
</evidence>
<dbReference type="InterPro" id="IPR006700">
    <property type="entry name" value="RsmE"/>
</dbReference>
<evidence type="ECO:0000256" key="12">
    <source>
        <dbReference type="PIRNR" id="PIRNR015601"/>
    </source>
</evidence>
<evidence type="ECO:0000259" key="14">
    <source>
        <dbReference type="Pfam" id="PF20260"/>
    </source>
</evidence>
<dbReference type="InterPro" id="IPR046887">
    <property type="entry name" value="RsmE_PUA-like"/>
</dbReference>
<dbReference type="PANTHER" id="PTHR30027:SF3">
    <property type="entry name" value="16S RRNA (URACIL(1498)-N(3))-METHYLTRANSFERASE"/>
    <property type="match status" value="1"/>
</dbReference>
<dbReference type="STRING" id="290052.ASU35_07890"/>
<organism evidence="15 16">
    <name type="scientific">Acetivibrio ethanolgignens</name>
    <dbReference type="NCBI Taxonomy" id="290052"/>
    <lineage>
        <taxon>Bacteria</taxon>
        <taxon>Bacillati</taxon>
        <taxon>Bacillota</taxon>
        <taxon>Clostridia</taxon>
        <taxon>Eubacteriales</taxon>
        <taxon>Oscillospiraceae</taxon>
        <taxon>Acetivibrio</taxon>
    </lineage>
</organism>
<dbReference type="GO" id="GO:0005737">
    <property type="term" value="C:cytoplasm"/>
    <property type="evidence" value="ECO:0007669"/>
    <property type="project" value="UniProtKB-SubCell"/>
</dbReference>
<evidence type="ECO:0000313" key="15">
    <source>
        <dbReference type="EMBL" id="KSV59787.1"/>
    </source>
</evidence>
<name>A0A0V8QGP3_9FIRM</name>
<evidence type="ECO:0000256" key="2">
    <source>
        <dbReference type="ARBA" id="ARBA00005528"/>
    </source>
</evidence>
<dbReference type="InterPro" id="IPR046886">
    <property type="entry name" value="RsmE_MTase_dom"/>
</dbReference>
<keyword evidence="6 12" id="KW-0698">rRNA processing</keyword>
<evidence type="ECO:0000256" key="7">
    <source>
        <dbReference type="ARBA" id="ARBA00022603"/>
    </source>
</evidence>
<dbReference type="NCBIfam" id="NF008692">
    <property type="entry name" value="PRK11713.1-5"/>
    <property type="match status" value="1"/>
</dbReference>
<dbReference type="InterPro" id="IPR029026">
    <property type="entry name" value="tRNA_m1G_MTases_N"/>
</dbReference>
<comment type="catalytic activity">
    <reaction evidence="11 12">
        <text>uridine(1498) in 16S rRNA + S-adenosyl-L-methionine = N(3)-methyluridine(1498) in 16S rRNA + S-adenosyl-L-homocysteine + H(+)</text>
        <dbReference type="Rhea" id="RHEA:42920"/>
        <dbReference type="Rhea" id="RHEA-COMP:10283"/>
        <dbReference type="Rhea" id="RHEA-COMP:10284"/>
        <dbReference type="ChEBI" id="CHEBI:15378"/>
        <dbReference type="ChEBI" id="CHEBI:57856"/>
        <dbReference type="ChEBI" id="CHEBI:59789"/>
        <dbReference type="ChEBI" id="CHEBI:65315"/>
        <dbReference type="ChEBI" id="CHEBI:74502"/>
        <dbReference type="EC" id="2.1.1.193"/>
    </reaction>
</comment>
<keyword evidence="9 12" id="KW-0949">S-adenosyl-L-methionine</keyword>
<dbReference type="EMBL" id="LNAM01000090">
    <property type="protein sequence ID" value="KSV59787.1"/>
    <property type="molecule type" value="Genomic_DNA"/>
</dbReference>
<dbReference type="PIRSF" id="PIRSF015601">
    <property type="entry name" value="MTase_slr0722"/>
    <property type="match status" value="1"/>
</dbReference>
<dbReference type="GO" id="GO:0070042">
    <property type="term" value="F:rRNA (uridine-N3-)-methyltransferase activity"/>
    <property type="evidence" value="ECO:0007669"/>
    <property type="project" value="TreeGrafter"/>
</dbReference>
<keyword evidence="5 12" id="KW-0963">Cytoplasm</keyword>
<dbReference type="RefSeq" id="WP_058351975.1">
    <property type="nucleotide sequence ID" value="NZ_CABMMD010000090.1"/>
</dbReference>
<dbReference type="InterPro" id="IPR015947">
    <property type="entry name" value="PUA-like_sf"/>
</dbReference>
<feature type="domain" description="Ribosomal RNA small subunit methyltransferase E methyltransferase" evidence="13">
    <location>
        <begin position="74"/>
        <end position="244"/>
    </location>
</feature>
<dbReference type="GO" id="GO:0070475">
    <property type="term" value="P:rRNA base methylation"/>
    <property type="evidence" value="ECO:0007669"/>
    <property type="project" value="TreeGrafter"/>
</dbReference>
<dbReference type="Pfam" id="PF20260">
    <property type="entry name" value="PUA_4"/>
    <property type="match status" value="1"/>
</dbReference>
<dbReference type="Pfam" id="PF04452">
    <property type="entry name" value="Methyltrans_RNA"/>
    <property type="match status" value="1"/>
</dbReference>
<evidence type="ECO:0000256" key="3">
    <source>
        <dbReference type="ARBA" id="ARBA00012328"/>
    </source>
</evidence>
<evidence type="ECO:0000256" key="9">
    <source>
        <dbReference type="ARBA" id="ARBA00022691"/>
    </source>
</evidence>
<sequence length="253" mass="27926">MHCFYTEKENISDTQVRLTGTDVNHIKNALRMAEGEKITVCDGEGLFYDCVISGVSAERITAAISERKEAQTELGVRMTLFQGLPKKDKMELIIQKAVELGVDEVIPVATRFCVAKIEDGKKEKKKLERWQAISEAAAKQSGRGRIPRIKPVMTYKEALKLGSQMEKSMIPYERAEGMKAFQKTIRDCSQLMPGSRIGIFIGPEGGFDEKEIEAALAAGVQPVSLGKRILRTETAGLCVLSALMLELEAASEQ</sequence>
<dbReference type="InterPro" id="IPR029028">
    <property type="entry name" value="Alpha/beta_knot_MTases"/>
</dbReference>
<dbReference type="SUPFAM" id="SSF75217">
    <property type="entry name" value="alpha/beta knot"/>
    <property type="match status" value="1"/>
</dbReference>
<evidence type="ECO:0000256" key="6">
    <source>
        <dbReference type="ARBA" id="ARBA00022552"/>
    </source>
</evidence>
<dbReference type="EC" id="2.1.1.193" evidence="3 12"/>
<dbReference type="PANTHER" id="PTHR30027">
    <property type="entry name" value="RIBOSOMAL RNA SMALL SUBUNIT METHYLTRANSFERASE E"/>
    <property type="match status" value="1"/>
</dbReference>
<comment type="caution">
    <text evidence="15">The sequence shown here is derived from an EMBL/GenBank/DDBJ whole genome shotgun (WGS) entry which is preliminary data.</text>
</comment>
<comment type="subcellular location">
    <subcellularLocation>
        <location evidence="1 12">Cytoplasm</location>
    </subcellularLocation>
</comment>
<comment type="similarity">
    <text evidence="2 12">Belongs to the RNA methyltransferase RsmE family.</text>
</comment>
<dbReference type="Proteomes" id="UP000054874">
    <property type="component" value="Unassembled WGS sequence"/>
</dbReference>
<evidence type="ECO:0000256" key="4">
    <source>
        <dbReference type="ARBA" id="ARBA00013673"/>
    </source>
</evidence>
<evidence type="ECO:0000259" key="13">
    <source>
        <dbReference type="Pfam" id="PF04452"/>
    </source>
</evidence>
<comment type="function">
    <text evidence="10 12">Specifically methylates the N3 position of the uracil ring of uridine 1498 (m3U1498) in 16S rRNA. Acts on the fully assembled 30S ribosomal subunit.</text>
</comment>
<evidence type="ECO:0000256" key="5">
    <source>
        <dbReference type="ARBA" id="ARBA00022490"/>
    </source>
</evidence>
<dbReference type="OrthoDB" id="9815641at2"/>
<dbReference type="AlphaFoldDB" id="A0A0V8QGP3"/>
<dbReference type="NCBIfam" id="TIGR00046">
    <property type="entry name" value="RsmE family RNA methyltransferase"/>
    <property type="match status" value="1"/>
</dbReference>
<reference evidence="15 16" key="1">
    <citation type="submission" date="2015-11" db="EMBL/GenBank/DDBJ databases">
        <title>Butyribacter intestini gen. nov., sp. nov., a butyric acid-producing bacterium of the family Lachnospiraceae isolated from the human faeces.</title>
        <authorList>
            <person name="Zou Y."/>
            <person name="Xue W."/>
            <person name="Luo G."/>
            <person name="Lv M."/>
        </authorList>
    </citation>
    <scope>NUCLEOTIDE SEQUENCE [LARGE SCALE GENOMIC DNA]</scope>
    <source>
        <strain evidence="15 16">ACET-33324</strain>
    </source>
</reference>
<evidence type="ECO:0000256" key="8">
    <source>
        <dbReference type="ARBA" id="ARBA00022679"/>
    </source>
</evidence>
<proteinExistence type="inferred from homology"/>